<accession>A0ABN9GV15</accession>
<keyword evidence="2" id="KW-1185">Reference proteome</keyword>
<sequence>MGLLGIPEAAQRVRAIKLPVRRLFRLMDGSTTVYDLLRTHGITRISALHLQSQR</sequence>
<reference evidence="1" key="1">
    <citation type="submission" date="2023-05" db="EMBL/GenBank/DDBJ databases">
        <authorList>
            <person name="Stuckert A."/>
        </authorList>
    </citation>
    <scope>NUCLEOTIDE SEQUENCE</scope>
</reference>
<organism evidence="1 2">
    <name type="scientific">Staurois parvus</name>
    <dbReference type="NCBI Taxonomy" id="386267"/>
    <lineage>
        <taxon>Eukaryota</taxon>
        <taxon>Metazoa</taxon>
        <taxon>Chordata</taxon>
        <taxon>Craniata</taxon>
        <taxon>Vertebrata</taxon>
        <taxon>Euteleostomi</taxon>
        <taxon>Amphibia</taxon>
        <taxon>Batrachia</taxon>
        <taxon>Anura</taxon>
        <taxon>Neobatrachia</taxon>
        <taxon>Ranoidea</taxon>
        <taxon>Ranidae</taxon>
        <taxon>Staurois</taxon>
    </lineage>
</organism>
<dbReference type="Proteomes" id="UP001162483">
    <property type="component" value="Unassembled WGS sequence"/>
</dbReference>
<comment type="caution">
    <text evidence="1">The sequence shown here is derived from an EMBL/GenBank/DDBJ whole genome shotgun (WGS) entry which is preliminary data.</text>
</comment>
<dbReference type="EMBL" id="CATNWA010019447">
    <property type="protein sequence ID" value="CAI9613303.1"/>
    <property type="molecule type" value="Genomic_DNA"/>
</dbReference>
<proteinExistence type="predicted"/>
<evidence type="ECO:0000313" key="2">
    <source>
        <dbReference type="Proteomes" id="UP001162483"/>
    </source>
</evidence>
<protein>
    <submittedName>
        <fullName evidence="1">Uncharacterized protein</fullName>
    </submittedName>
</protein>
<evidence type="ECO:0000313" key="1">
    <source>
        <dbReference type="EMBL" id="CAI9613303.1"/>
    </source>
</evidence>
<name>A0ABN9GV15_9NEOB</name>
<gene>
    <name evidence="1" type="ORF">SPARVUS_LOCUS14860525</name>
</gene>